<reference evidence="2 3" key="1">
    <citation type="submission" date="2014-04" db="EMBL/GenBank/DDBJ databases">
        <authorList>
            <consortium name="DOE Joint Genome Institute"/>
            <person name="Kuo A."/>
            <person name="Girlanda M."/>
            <person name="Perotto S."/>
            <person name="Kohler A."/>
            <person name="Nagy L.G."/>
            <person name="Floudas D."/>
            <person name="Copeland A."/>
            <person name="Barry K.W."/>
            <person name="Cichocki N."/>
            <person name="Veneault-Fourrey C."/>
            <person name="LaButti K."/>
            <person name="Lindquist E.A."/>
            <person name="Lipzen A."/>
            <person name="Lundell T."/>
            <person name="Morin E."/>
            <person name="Murat C."/>
            <person name="Sun H."/>
            <person name="Tunlid A."/>
            <person name="Henrissat B."/>
            <person name="Grigoriev I.V."/>
            <person name="Hibbett D.S."/>
            <person name="Martin F."/>
            <person name="Nordberg H.P."/>
            <person name="Cantor M.N."/>
            <person name="Hua S.X."/>
        </authorList>
    </citation>
    <scope>NUCLEOTIDE SEQUENCE [LARGE SCALE GENOMIC DNA]</scope>
    <source>
        <strain evidence="2 3">MUT 4182</strain>
    </source>
</reference>
<accession>A0A0C3QAB5</accession>
<feature type="chain" id="PRO_5002168334" description="Ricin B lectin domain-containing protein" evidence="1">
    <location>
        <begin position="19"/>
        <end position="168"/>
    </location>
</feature>
<keyword evidence="3" id="KW-1185">Reference proteome</keyword>
<dbReference type="HOGENOM" id="CLU_124597_0_0_1"/>
<dbReference type="AlphaFoldDB" id="A0A0C3QAB5"/>
<evidence type="ECO:0000256" key="1">
    <source>
        <dbReference type="SAM" id="SignalP"/>
    </source>
</evidence>
<dbReference type="Proteomes" id="UP000054248">
    <property type="component" value="Unassembled WGS sequence"/>
</dbReference>
<dbReference type="EMBL" id="KN823151">
    <property type="protein sequence ID" value="KIO21049.1"/>
    <property type="molecule type" value="Genomic_DNA"/>
</dbReference>
<feature type="signal peptide" evidence="1">
    <location>
        <begin position="1"/>
        <end position="18"/>
    </location>
</feature>
<sequence length="168" mass="17796">MKLSFGFVAVLLIGASSAIPALQSRGDAGVTLNEQHQVVYGKPGKLLQVQFQACPKLLGNIPDDDKWVGRIVSGGKCLTISNANSTAEPYFAKVAGCSSNTSPSVAQTWKYGTGDDRGVVYWGGRPDGYGYIGYMSKGNNNPIVSATGLLEIGCDHQCTSFSIRSELN</sequence>
<evidence type="ECO:0000313" key="3">
    <source>
        <dbReference type="Proteomes" id="UP000054248"/>
    </source>
</evidence>
<gene>
    <name evidence="2" type="ORF">M407DRAFT_29313</name>
</gene>
<organism evidence="2 3">
    <name type="scientific">Tulasnella calospora MUT 4182</name>
    <dbReference type="NCBI Taxonomy" id="1051891"/>
    <lineage>
        <taxon>Eukaryota</taxon>
        <taxon>Fungi</taxon>
        <taxon>Dikarya</taxon>
        <taxon>Basidiomycota</taxon>
        <taxon>Agaricomycotina</taxon>
        <taxon>Agaricomycetes</taxon>
        <taxon>Cantharellales</taxon>
        <taxon>Tulasnellaceae</taxon>
        <taxon>Tulasnella</taxon>
    </lineage>
</organism>
<reference evidence="3" key="2">
    <citation type="submission" date="2015-01" db="EMBL/GenBank/DDBJ databases">
        <title>Evolutionary Origins and Diversification of the Mycorrhizal Mutualists.</title>
        <authorList>
            <consortium name="DOE Joint Genome Institute"/>
            <consortium name="Mycorrhizal Genomics Consortium"/>
            <person name="Kohler A."/>
            <person name="Kuo A."/>
            <person name="Nagy L.G."/>
            <person name="Floudas D."/>
            <person name="Copeland A."/>
            <person name="Barry K.W."/>
            <person name="Cichocki N."/>
            <person name="Veneault-Fourrey C."/>
            <person name="LaButti K."/>
            <person name="Lindquist E.A."/>
            <person name="Lipzen A."/>
            <person name="Lundell T."/>
            <person name="Morin E."/>
            <person name="Murat C."/>
            <person name="Riley R."/>
            <person name="Ohm R."/>
            <person name="Sun H."/>
            <person name="Tunlid A."/>
            <person name="Henrissat B."/>
            <person name="Grigoriev I.V."/>
            <person name="Hibbett D.S."/>
            <person name="Martin F."/>
        </authorList>
    </citation>
    <scope>NUCLEOTIDE SEQUENCE [LARGE SCALE GENOMIC DNA]</scope>
    <source>
        <strain evidence="3">MUT 4182</strain>
    </source>
</reference>
<keyword evidence="1" id="KW-0732">Signal</keyword>
<proteinExistence type="predicted"/>
<dbReference type="OrthoDB" id="3177284at2759"/>
<evidence type="ECO:0000313" key="2">
    <source>
        <dbReference type="EMBL" id="KIO21049.1"/>
    </source>
</evidence>
<name>A0A0C3QAB5_9AGAM</name>
<protein>
    <recommendedName>
        <fullName evidence="4">Ricin B lectin domain-containing protein</fullName>
    </recommendedName>
</protein>
<evidence type="ECO:0008006" key="4">
    <source>
        <dbReference type="Google" id="ProtNLM"/>
    </source>
</evidence>